<evidence type="ECO:0000256" key="2">
    <source>
        <dbReference type="ARBA" id="ARBA00023004"/>
    </source>
</evidence>
<accession>A0A835HU62</accession>
<dbReference type="AlphaFoldDB" id="A0A835HU62"/>
<dbReference type="Gene3D" id="2.60.120.330">
    <property type="entry name" value="B-lactam Antibiotic, Isopenicillin N Synthase, Chain"/>
    <property type="match status" value="1"/>
</dbReference>
<dbReference type="GO" id="GO:0046872">
    <property type="term" value="F:metal ion binding"/>
    <property type="evidence" value="ECO:0007669"/>
    <property type="project" value="UniProtKB-KW"/>
</dbReference>
<dbReference type="Proteomes" id="UP000631114">
    <property type="component" value="Unassembled WGS sequence"/>
</dbReference>
<dbReference type="InterPro" id="IPR044861">
    <property type="entry name" value="IPNS-like_FE2OG_OXY"/>
</dbReference>
<keyword evidence="1 3" id="KW-0479">Metal-binding</keyword>
<evidence type="ECO:0000313" key="5">
    <source>
        <dbReference type="EMBL" id="KAF9604487.1"/>
    </source>
</evidence>
<evidence type="ECO:0000259" key="4">
    <source>
        <dbReference type="PROSITE" id="PS51471"/>
    </source>
</evidence>
<gene>
    <name evidence="5" type="ORF">IFM89_006842</name>
</gene>
<dbReference type="OrthoDB" id="288590at2759"/>
<feature type="domain" description="Fe2OG dioxygenase" evidence="4">
    <location>
        <begin position="54"/>
        <end position="164"/>
    </location>
</feature>
<keyword evidence="3" id="KW-0560">Oxidoreductase</keyword>
<dbReference type="Pfam" id="PF03171">
    <property type="entry name" value="2OG-FeII_Oxy"/>
    <property type="match status" value="1"/>
</dbReference>
<evidence type="ECO:0000256" key="3">
    <source>
        <dbReference type="RuleBase" id="RU003682"/>
    </source>
</evidence>
<proteinExistence type="inferred from homology"/>
<dbReference type="PANTHER" id="PTHR47991">
    <property type="entry name" value="OXOGLUTARATE/IRON-DEPENDENT DIOXYGENASE"/>
    <property type="match status" value="1"/>
</dbReference>
<sequence>MIYTSDDDALKHWPDQCKGVALKYLHASTKIAKTILEVLMKGLGVTMDTSMADAYMGLRLVNMNFYPTCPAPELTIGATRHSDIGTLTVLLQDGVGGLSIKVEDNGNTGKKGEWIEIPPIDGALVINIGDTLQILSNGRYKSAEHRVRTTSTHSRVSIPLFLGPRPEVKIGPLPEAVDKDGGTEYKECLFGEYKNNFYGEFHYGKKYPDFAKITQP</sequence>
<comment type="similarity">
    <text evidence="3">Belongs to the iron/ascorbate-dependent oxidoreductase family.</text>
</comment>
<reference evidence="5 6" key="1">
    <citation type="submission" date="2020-10" db="EMBL/GenBank/DDBJ databases">
        <title>The Coptis chinensis genome and diversification of protoberbering-type alkaloids.</title>
        <authorList>
            <person name="Wang B."/>
            <person name="Shu S."/>
            <person name="Song C."/>
            <person name="Liu Y."/>
        </authorList>
    </citation>
    <scope>NUCLEOTIDE SEQUENCE [LARGE SCALE GENOMIC DNA]</scope>
    <source>
        <strain evidence="5">HL-2020</strain>
        <tissue evidence="5">Leaf</tissue>
    </source>
</reference>
<protein>
    <recommendedName>
        <fullName evidence="4">Fe2OG dioxygenase domain-containing protein</fullName>
    </recommendedName>
</protein>
<dbReference type="InterPro" id="IPR005123">
    <property type="entry name" value="Oxoglu/Fe-dep_dioxygenase_dom"/>
</dbReference>
<dbReference type="PROSITE" id="PS51471">
    <property type="entry name" value="FE2OG_OXY"/>
    <property type="match status" value="1"/>
</dbReference>
<keyword evidence="6" id="KW-1185">Reference proteome</keyword>
<dbReference type="InterPro" id="IPR050295">
    <property type="entry name" value="Plant_2OG-oxidoreductases"/>
</dbReference>
<comment type="caution">
    <text evidence="5">The sequence shown here is derived from an EMBL/GenBank/DDBJ whole genome shotgun (WGS) entry which is preliminary data.</text>
</comment>
<dbReference type="InterPro" id="IPR027443">
    <property type="entry name" value="IPNS-like_sf"/>
</dbReference>
<dbReference type="SUPFAM" id="SSF51197">
    <property type="entry name" value="Clavaminate synthase-like"/>
    <property type="match status" value="1"/>
</dbReference>
<organism evidence="5 6">
    <name type="scientific">Coptis chinensis</name>
    <dbReference type="NCBI Taxonomy" id="261450"/>
    <lineage>
        <taxon>Eukaryota</taxon>
        <taxon>Viridiplantae</taxon>
        <taxon>Streptophyta</taxon>
        <taxon>Embryophyta</taxon>
        <taxon>Tracheophyta</taxon>
        <taxon>Spermatophyta</taxon>
        <taxon>Magnoliopsida</taxon>
        <taxon>Ranunculales</taxon>
        <taxon>Ranunculaceae</taxon>
        <taxon>Coptidoideae</taxon>
        <taxon>Coptis</taxon>
    </lineage>
</organism>
<keyword evidence="2 3" id="KW-0408">Iron</keyword>
<name>A0A835HU62_9MAGN</name>
<dbReference type="EMBL" id="JADFTS010000005">
    <property type="protein sequence ID" value="KAF9604487.1"/>
    <property type="molecule type" value="Genomic_DNA"/>
</dbReference>
<dbReference type="GO" id="GO:0016491">
    <property type="term" value="F:oxidoreductase activity"/>
    <property type="evidence" value="ECO:0007669"/>
    <property type="project" value="UniProtKB-KW"/>
</dbReference>
<evidence type="ECO:0000256" key="1">
    <source>
        <dbReference type="ARBA" id="ARBA00022723"/>
    </source>
</evidence>
<evidence type="ECO:0000313" key="6">
    <source>
        <dbReference type="Proteomes" id="UP000631114"/>
    </source>
</evidence>